<sequence>MHYIEHSVGELVVTQRHSDGYINATKLARAYKNKTGKYKNPNSWFEKDRTNEYIELLSDKTRVEVYHLVEKKEKVKINKFGFILSLLFLLRCGFHLNLK</sequence>
<dbReference type="Proteomes" id="UP000269154">
    <property type="component" value="Unassembled WGS sequence"/>
</dbReference>
<dbReference type="EMBL" id="RCBY01000022">
    <property type="protein sequence ID" value="RQH50308.1"/>
    <property type="molecule type" value="Genomic_DNA"/>
</dbReference>
<dbReference type="InterPro" id="IPR018004">
    <property type="entry name" value="KilA/APSES_HTH"/>
</dbReference>
<evidence type="ECO:0000313" key="3">
    <source>
        <dbReference type="Proteomes" id="UP000269154"/>
    </source>
</evidence>
<dbReference type="SUPFAM" id="SSF54616">
    <property type="entry name" value="DNA-binding domain of Mlu1-box binding protein MBP1"/>
    <property type="match status" value="1"/>
</dbReference>
<organism evidence="2 3">
    <name type="scientific">Okeania hirsuta</name>
    <dbReference type="NCBI Taxonomy" id="1458930"/>
    <lineage>
        <taxon>Bacteria</taxon>
        <taxon>Bacillati</taxon>
        <taxon>Cyanobacteriota</taxon>
        <taxon>Cyanophyceae</taxon>
        <taxon>Oscillatoriophycideae</taxon>
        <taxon>Oscillatoriales</taxon>
        <taxon>Microcoleaceae</taxon>
        <taxon>Okeania</taxon>
    </lineage>
</organism>
<dbReference type="AlphaFoldDB" id="A0A3N6PFE8"/>
<dbReference type="InterPro" id="IPR017880">
    <property type="entry name" value="KilA_N"/>
</dbReference>
<accession>A0A3N6PFE8</accession>
<keyword evidence="3" id="KW-1185">Reference proteome</keyword>
<gene>
    <name evidence="2" type="ORF">D5R40_06300</name>
</gene>
<comment type="caution">
    <text evidence="2">The sequence shown here is derived from an EMBL/GenBank/DDBJ whole genome shotgun (WGS) entry which is preliminary data.</text>
</comment>
<evidence type="ECO:0000313" key="2">
    <source>
        <dbReference type="EMBL" id="RQH50308.1"/>
    </source>
</evidence>
<dbReference type="InterPro" id="IPR036887">
    <property type="entry name" value="HTH_APSES_sf"/>
</dbReference>
<dbReference type="OrthoDB" id="9812611at2"/>
<dbReference type="Pfam" id="PF04383">
    <property type="entry name" value="KilA-N"/>
    <property type="match status" value="1"/>
</dbReference>
<protein>
    <submittedName>
        <fullName evidence="2">KilA-N domain-containing protein</fullName>
    </submittedName>
</protein>
<reference evidence="2 3" key="1">
    <citation type="journal article" date="2018" name="ACS Chem. Biol.">
        <title>Ketoreductase domain dysfunction expands chemodiversity: malyngamide biosynthesis in the cyanobacterium Okeania hirsuta.</title>
        <authorList>
            <person name="Moss N.A."/>
            <person name="Leao T."/>
            <person name="Rankin M."/>
            <person name="McCullough T.M."/>
            <person name="Qu P."/>
            <person name="Korobeynikov A."/>
            <person name="Smith J.L."/>
            <person name="Gerwick L."/>
            <person name="Gerwick W.H."/>
        </authorList>
    </citation>
    <scope>NUCLEOTIDE SEQUENCE [LARGE SCALE GENOMIC DNA]</scope>
    <source>
        <strain evidence="2 3">PAB10Feb10-1</strain>
    </source>
</reference>
<name>A0A3N6PFE8_9CYAN</name>
<proteinExistence type="predicted"/>
<feature type="domain" description="KilA-N" evidence="1">
    <location>
        <begin position="1"/>
        <end position="99"/>
    </location>
</feature>
<evidence type="ECO:0000259" key="1">
    <source>
        <dbReference type="PROSITE" id="PS51301"/>
    </source>
</evidence>
<dbReference type="PROSITE" id="PS51301">
    <property type="entry name" value="KILA_N"/>
    <property type="match status" value="1"/>
</dbReference>
<dbReference type="GO" id="GO:0003677">
    <property type="term" value="F:DNA binding"/>
    <property type="evidence" value="ECO:0007669"/>
    <property type="project" value="InterPro"/>
</dbReference>